<reference evidence="1 2" key="1">
    <citation type="journal article" date="2022" name="New Phytol.">
        <title>Ecological generalism drives hyperdiversity of secondary metabolite gene clusters in xylarialean endophytes.</title>
        <authorList>
            <person name="Franco M.E.E."/>
            <person name="Wisecaver J.H."/>
            <person name="Arnold A.E."/>
            <person name="Ju Y.M."/>
            <person name="Slot J.C."/>
            <person name="Ahrendt S."/>
            <person name="Moore L.P."/>
            <person name="Eastman K.E."/>
            <person name="Scott K."/>
            <person name="Konkel Z."/>
            <person name="Mondo S.J."/>
            <person name="Kuo A."/>
            <person name="Hayes R.D."/>
            <person name="Haridas S."/>
            <person name="Andreopoulos B."/>
            <person name="Riley R."/>
            <person name="LaButti K."/>
            <person name="Pangilinan J."/>
            <person name="Lipzen A."/>
            <person name="Amirebrahimi M."/>
            <person name="Yan J."/>
            <person name="Adam C."/>
            <person name="Keymanesh K."/>
            <person name="Ng V."/>
            <person name="Louie K."/>
            <person name="Northen T."/>
            <person name="Drula E."/>
            <person name="Henrissat B."/>
            <person name="Hsieh H.M."/>
            <person name="Youens-Clark K."/>
            <person name="Lutzoni F."/>
            <person name="Miadlikowska J."/>
            <person name="Eastwood D.C."/>
            <person name="Hamelin R.C."/>
            <person name="Grigoriev I.V."/>
            <person name="U'Ren J.M."/>
        </authorList>
    </citation>
    <scope>NUCLEOTIDE SEQUENCE [LARGE SCALE GENOMIC DNA]</scope>
    <source>
        <strain evidence="1 2">CBS 119005</strain>
    </source>
</reference>
<organism evidence="1 2">
    <name type="scientific">Hypoxylon rubiginosum</name>
    <dbReference type="NCBI Taxonomy" id="110542"/>
    <lineage>
        <taxon>Eukaryota</taxon>
        <taxon>Fungi</taxon>
        <taxon>Dikarya</taxon>
        <taxon>Ascomycota</taxon>
        <taxon>Pezizomycotina</taxon>
        <taxon>Sordariomycetes</taxon>
        <taxon>Xylariomycetidae</taxon>
        <taxon>Xylariales</taxon>
        <taxon>Hypoxylaceae</taxon>
        <taxon>Hypoxylon</taxon>
    </lineage>
</organism>
<sequence>MNQRPDLRRNGSSGSDTSSFYSVRTGSSGGADSACSVWSSSESDSFVWRDDPWGFDGVGGAVTRFVDDRDDKRKRFASHFLSGPFAQFYKKQRHSSSGRPGRSAASSRSTSRSSAASVSPGRGNNQHFVPRPPAGGPPFQQEQFHPGQFHQQNFRGPPPPPPPPIRPPGGNGAFEGGFIQLGGNGGPPPPPQHHGDPWNNAAGYGPGAQVYD</sequence>
<proteinExistence type="predicted"/>
<gene>
    <name evidence="1" type="ORF">F4820DRAFT_4961</name>
</gene>
<dbReference type="EMBL" id="MU393421">
    <property type="protein sequence ID" value="KAI4871094.1"/>
    <property type="molecule type" value="Genomic_DNA"/>
</dbReference>
<evidence type="ECO:0000313" key="1">
    <source>
        <dbReference type="EMBL" id="KAI4871094.1"/>
    </source>
</evidence>
<comment type="caution">
    <text evidence="1">The sequence shown here is derived from an EMBL/GenBank/DDBJ whole genome shotgun (WGS) entry which is preliminary data.</text>
</comment>
<dbReference type="Proteomes" id="UP001497700">
    <property type="component" value="Unassembled WGS sequence"/>
</dbReference>
<accession>A0ACB9ZJ33</accession>
<keyword evidence="2" id="KW-1185">Reference proteome</keyword>
<protein>
    <submittedName>
        <fullName evidence="1">Uncharacterized protein</fullName>
    </submittedName>
</protein>
<name>A0ACB9ZJ33_9PEZI</name>
<evidence type="ECO:0000313" key="2">
    <source>
        <dbReference type="Proteomes" id="UP001497700"/>
    </source>
</evidence>